<feature type="active site" description="Proton donor/acceptor" evidence="9">
    <location>
        <position position="187"/>
    </location>
</feature>
<dbReference type="SUPFAM" id="SSF54106">
    <property type="entry name" value="LysM domain"/>
    <property type="match status" value="1"/>
</dbReference>
<dbReference type="CDD" id="cd16913">
    <property type="entry name" value="YkuD_like"/>
    <property type="match status" value="1"/>
</dbReference>
<evidence type="ECO:0000256" key="7">
    <source>
        <dbReference type="ARBA" id="ARBA00022984"/>
    </source>
</evidence>
<evidence type="ECO:0000259" key="12">
    <source>
        <dbReference type="PROSITE" id="PS51782"/>
    </source>
</evidence>
<reference evidence="14 15" key="1">
    <citation type="submission" date="2021-05" db="EMBL/GenBank/DDBJ databases">
        <title>The draft genome of Geobacter chapellei DSM 13688.</title>
        <authorList>
            <person name="Xu Z."/>
            <person name="Masuda Y."/>
            <person name="Itoh H."/>
            <person name="Senoo K."/>
        </authorList>
    </citation>
    <scope>NUCLEOTIDE SEQUENCE [LARGE SCALE GENOMIC DNA]</scope>
    <source>
        <strain evidence="14 15">DSM 13688</strain>
    </source>
</reference>
<comment type="pathway">
    <text evidence="1 9">Cell wall biogenesis; peptidoglycan biosynthesis.</text>
</comment>
<keyword evidence="4" id="KW-0808">Transferase</keyword>
<dbReference type="Proteomes" id="UP000784128">
    <property type="component" value="Unassembled WGS sequence"/>
</dbReference>
<dbReference type="PROSITE" id="PS51257">
    <property type="entry name" value="PROKAR_LIPOPROTEIN"/>
    <property type="match status" value="1"/>
</dbReference>
<comment type="caution">
    <text evidence="14">The sequence shown here is derived from an EMBL/GenBank/DDBJ whole genome shotgun (WGS) entry which is preliminary data.</text>
</comment>
<dbReference type="Pfam" id="PF03734">
    <property type="entry name" value="YkuD"/>
    <property type="match status" value="1"/>
</dbReference>
<keyword evidence="3" id="KW-0328">Glycosyltransferase</keyword>
<evidence type="ECO:0000313" key="14">
    <source>
        <dbReference type="EMBL" id="MBT1072440.1"/>
    </source>
</evidence>
<evidence type="ECO:0000256" key="2">
    <source>
        <dbReference type="ARBA" id="ARBA00005992"/>
    </source>
</evidence>
<keyword evidence="7 9" id="KW-0573">Peptidoglycan synthesis</keyword>
<dbReference type="InterPro" id="IPR036779">
    <property type="entry name" value="LysM_dom_sf"/>
</dbReference>
<feature type="domain" description="L,D-TPase catalytic" evidence="13">
    <location>
        <begin position="95"/>
        <end position="227"/>
    </location>
</feature>
<keyword evidence="5" id="KW-0378">Hydrolase</keyword>
<keyword evidence="8 9" id="KW-0961">Cell wall biogenesis/degradation</keyword>
<organism evidence="14 15">
    <name type="scientific">Pelotalea chapellei</name>
    <dbReference type="NCBI Taxonomy" id="44671"/>
    <lineage>
        <taxon>Bacteria</taxon>
        <taxon>Pseudomonadati</taxon>
        <taxon>Thermodesulfobacteriota</taxon>
        <taxon>Desulfuromonadia</taxon>
        <taxon>Geobacterales</taxon>
        <taxon>Geobacteraceae</taxon>
        <taxon>Pelotalea</taxon>
    </lineage>
</organism>
<dbReference type="CDD" id="cd00118">
    <property type="entry name" value="LysM"/>
    <property type="match status" value="1"/>
</dbReference>
<accession>A0ABS5U9V4</accession>
<dbReference type="SMART" id="SM00257">
    <property type="entry name" value="LysM"/>
    <property type="match status" value="1"/>
</dbReference>
<name>A0ABS5U9V4_9BACT</name>
<feature type="region of interest" description="Disordered" evidence="10">
    <location>
        <begin position="298"/>
        <end position="317"/>
    </location>
</feature>
<proteinExistence type="inferred from homology"/>
<sequence>MHRGLLILICLLVACCPGAGSASEYHSQAFGFDDAVLRYAVKPNESLPEIARRFGLGYNSIMNANPDVDPYIPPTGTLLTIPAAWIVPDTTGFQGGILINLPELRLYFFPSNMSGSVISFPIGIGDLGKDTPVGTFTIIEKKTEPTWYVPDSVRREKPYLPRVVPPGPDNPLGSHALRLSLRTILIHGTDKPWGIGRRSSFGCVRLYPEDIRQLYNLVQTGTRVTIVSQAVKVAVTADGNVFVEVHRYDDRNYLHDAVRLLGEHDLLEKIDLFKLFGALQEKRGMPVDITAGNDLPATPIRHAASSKTGSAAERKIP</sequence>
<evidence type="ECO:0000256" key="4">
    <source>
        <dbReference type="ARBA" id="ARBA00022679"/>
    </source>
</evidence>
<dbReference type="InterPro" id="IPR018392">
    <property type="entry name" value="LysM"/>
</dbReference>
<evidence type="ECO:0000256" key="1">
    <source>
        <dbReference type="ARBA" id="ARBA00004752"/>
    </source>
</evidence>
<dbReference type="Gene3D" id="2.40.440.10">
    <property type="entry name" value="L,D-transpeptidase catalytic domain-like"/>
    <property type="match status" value="1"/>
</dbReference>
<evidence type="ECO:0000256" key="9">
    <source>
        <dbReference type="PROSITE-ProRule" id="PRU01373"/>
    </source>
</evidence>
<evidence type="ECO:0000256" key="8">
    <source>
        <dbReference type="ARBA" id="ARBA00023316"/>
    </source>
</evidence>
<dbReference type="InterPro" id="IPR038063">
    <property type="entry name" value="Transpep_catalytic_dom"/>
</dbReference>
<feature type="active site" description="Nucleophile" evidence="9">
    <location>
        <position position="203"/>
    </location>
</feature>
<dbReference type="Pfam" id="PF01476">
    <property type="entry name" value="LysM"/>
    <property type="match status" value="1"/>
</dbReference>
<feature type="signal peptide" evidence="11">
    <location>
        <begin position="1"/>
        <end position="22"/>
    </location>
</feature>
<dbReference type="PROSITE" id="PS51782">
    <property type="entry name" value="LYSM"/>
    <property type="match status" value="1"/>
</dbReference>
<gene>
    <name evidence="14" type="ORF">KJB30_11630</name>
</gene>
<dbReference type="SUPFAM" id="SSF141523">
    <property type="entry name" value="L,D-transpeptidase catalytic domain-like"/>
    <property type="match status" value="1"/>
</dbReference>
<dbReference type="Gene3D" id="3.10.350.10">
    <property type="entry name" value="LysM domain"/>
    <property type="match status" value="1"/>
</dbReference>
<dbReference type="PANTHER" id="PTHR30582:SF24">
    <property type="entry name" value="L,D-TRANSPEPTIDASE ERFK_SRFK-RELATED"/>
    <property type="match status" value="1"/>
</dbReference>
<keyword evidence="15" id="KW-1185">Reference proteome</keyword>
<evidence type="ECO:0000313" key="15">
    <source>
        <dbReference type="Proteomes" id="UP000784128"/>
    </source>
</evidence>
<comment type="similarity">
    <text evidence="2">Belongs to the YkuD family.</text>
</comment>
<evidence type="ECO:0000256" key="11">
    <source>
        <dbReference type="SAM" id="SignalP"/>
    </source>
</evidence>
<feature type="domain" description="LysM" evidence="12">
    <location>
        <begin position="37"/>
        <end position="81"/>
    </location>
</feature>
<dbReference type="PANTHER" id="PTHR30582">
    <property type="entry name" value="L,D-TRANSPEPTIDASE"/>
    <property type="match status" value="1"/>
</dbReference>
<evidence type="ECO:0000256" key="3">
    <source>
        <dbReference type="ARBA" id="ARBA00022676"/>
    </source>
</evidence>
<keyword evidence="11" id="KW-0732">Signal</keyword>
<evidence type="ECO:0000256" key="6">
    <source>
        <dbReference type="ARBA" id="ARBA00022960"/>
    </source>
</evidence>
<dbReference type="InterPro" id="IPR005490">
    <property type="entry name" value="LD_TPept_cat_dom"/>
</dbReference>
<protein>
    <submittedName>
        <fullName evidence="14">L,D-transpeptidase family protein</fullName>
    </submittedName>
</protein>
<keyword evidence="6 9" id="KW-0133">Cell shape</keyword>
<dbReference type="EMBL" id="JAHDYS010000010">
    <property type="protein sequence ID" value="MBT1072440.1"/>
    <property type="molecule type" value="Genomic_DNA"/>
</dbReference>
<evidence type="ECO:0000256" key="5">
    <source>
        <dbReference type="ARBA" id="ARBA00022801"/>
    </source>
</evidence>
<evidence type="ECO:0000259" key="13">
    <source>
        <dbReference type="PROSITE" id="PS52029"/>
    </source>
</evidence>
<dbReference type="PROSITE" id="PS52029">
    <property type="entry name" value="LD_TPASE"/>
    <property type="match status" value="1"/>
</dbReference>
<evidence type="ECO:0000256" key="10">
    <source>
        <dbReference type="SAM" id="MobiDB-lite"/>
    </source>
</evidence>
<dbReference type="InterPro" id="IPR050979">
    <property type="entry name" value="LD-transpeptidase"/>
</dbReference>
<feature type="chain" id="PRO_5045762275" evidence="11">
    <location>
        <begin position="23"/>
        <end position="317"/>
    </location>
</feature>